<dbReference type="KEGG" id="cap:CLDAP_04160"/>
<dbReference type="AlphaFoldDB" id="I0HZL8"/>
<dbReference type="HOGENOM" id="CLU_2463253_0_0_0"/>
<accession>I0HZL8</accession>
<dbReference type="EMBL" id="AP012337">
    <property type="protein sequence ID" value="BAL98455.1"/>
    <property type="molecule type" value="Genomic_DNA"/>
</dbReference>
<gene>
    <name evidence="1" type="ordered locus">CLDAP_04160</name>
</gene>
<sequence length="88" mass="9803">MRPVTINLSLQKQNRSGPICIAWRLLINLPPIHFQSAPPRNERLQSPKIGTTLIRTALINTAFISTLVKNTLVKPALPARKTLNLKSP</sequence>
<dbReference type="Proteomes" id="UP000007880">
    <property type="component" value="Chromosome"/>
</dbReference>
<reference evidence="1 2" key="1">
    <citation type="submission" date="2012-02" db="EMBL/GenBank/DDBJ databases">
        <title>Complete genome sequence of Caldilinea aerophila DSM 14535 (= NBRC 102666).</title>
        <authorList>
            <person name="Oguchi A."/>
            <person name="Hosoyama A."/>
            <person name="Sekine M."/>
            <person name="Fukai R."/>
            <person name="Kato Y."/>
            <person name="Nakamura S."/>
            <person name="Hanada S."/>
            <person name="Yamazaki S."/>
            <person name="Fujita N."/>
        </authorList>
    </citation>
    <scope>NUCLEOTIDE SEQUENCE [LARGE SCALE GENOMIC DNA]</scope>
    <source>
        <strain evidence="2">DSM 14535 / JCM 11387 / NBRC 104270 / STL-6-O1</strain>
    </source>
</reference>
<protein>
    <submittedName>
        <fullName evidence="1">Uncharacterized protein</fullName>
    </submittedName>
</protein>
<name>I0HZL8_CALAS</name>
<organism evidence="1 2">
    <name type="scientific">Caldilinea aerophila (strain DSM 14535 / JCM 11387 / NBRC 104270 / STL-6-O1)</name>
    <dbReference type="NCBI Taxonomy" id="926550"/>
    <lineage>
        <taxon>Bacteria</taxon>
        <taxon>Bacillati</taxon>
        <taxon>Chloroflexota</taxon>
        <taxon>Caldilineae</taxon>
        <taxon>Caldilineales</taxon>
        <taxon>Caldilineaceae</taxon>
        <taxon>Caldilinea</taxon>
    </lineage>
</organism>
<keyword evidence="2" id="KW-1185">Reference proteome</keyword>
<evidence type="ECO:0000313" key="2">
    <source>
        <dbReference type="Proteomes" id="UP000007880"/>
    </source>
</evidence>
<proteinExistence type="predicted"/>
<evidence type="ECO:0000313" key="1">
    <source>
        <dbReference type="EMBL" id="BAL98455.1"/>
    </source>
</evidence>